<proteinExistence type="predicted"/>
<accession>A0A6A7B9Z9</accession>
<dbReference type="Proteomes" id="UP000799423">
    <property type="component" value="Unassembled WGS sequence"/>
</dbReference>
<evidence type="ECO:0000313" key="3">
    <source>
        <dbReference type="Proteomes" id="UP000799423"/>
    </source>
</evidence>
<gene>
    <name evidence="2" type="ORF">T440DRAFT_50382</name>
</gene>
<feature type="region of interest" description="Disordered" evidence="1">
    <location>
        <begin position="1"/>
        <end position="20"/>
    </location>
</feature>
<keyword evidence="3" id="KW-1185">Reference proteome</keyword>
<evidence type="ECO:0000313" key="2">
    <source>
        <dbReference type="EMBL" id="KAF2852042.1"/>
    </source>
</evidence>
<protein>
    <submittedName>
        <fullName evidence="2">Uncharacterized protein</fullName>
    </submittedName>
</protein>
<dbReference type="AlphaFoldDB" id="A0A6A7B9Z9"/>
<evidence type="ECO:0000256" key="1">
    <source>
        <dbReference type="SAM" id="MobiDB-lite"/>
    </source>
</evidence>
<name>A0A6A7B9Z9_9PLEO</name>
<dbReference type="EMBL" id="MU006300">
    <property type="protein sequence ID" value="KAF2852042.1"/>
    <property type="molecule type" value="Genomic_DNA"/>
</dbReference>
<organism evidence="2 3">
    <name type="scientific">Plenodomus tracheiphilus IPT5</name>
    <dbReference type="NCBI Taxonomy" id="1408161"/>
    <lineage>
        <taxon>Eukaryota</taxon>
        <taxon>Fungi</taxon>
        <taxon>Dikarya</taxon>
        <taxon>Ascomycota</taxon>
        <taxon>Pezizomycotina</taxon>
        <taxon>Dothideomycetes</taxon>
        <taxon>Pleosporomycetidae</taxon>
        <taxon>Pleosporales</taxon>
        <taxon>Pleosporineae</taxon>
        <taxon>Leptosphaeriaceae</taxon>
        <taxon>Plenodomus</taxon>
    </lineage>
</organism>
<sequence>MSSSRPASHGTGARRRQRMQEPLGTAMLGEATCSLPHPEGEGCTWYATMYLGEAMYHALCTLVVLHRCCCGPTAVYRAMRSTIRRSRCGRQARRTGPLALPSTSRIFPGRIARSFRLSVHILCCLASSYLGISTQPHLSPHHLLRLLHPSARVLAASAVFLAPSLQASTPALAATPH</sequence>
<reference evidence="2" key="1">
    <citation type="submission" date="2020-01" db="EMBL/GenBank/DDBJ databases">
        <authorList>
            <consortium name="DOE Joint Genome Institute"/>
            <person name="Haridas S."/>
            <person name="Albert R."/>
            <person name="Binder M."/>
            <person name="Bloem J."/>
            <person name="Labutti K."/>
            <person name="Salamov A."/>
            <person name="Andreopoulos B."/>
            <person name="Baker S.E."/>
            <person name="Barry K."/>
            <person name="Bills G."/>
            <person name="Bluhm B.H."/>
            <person name="Cannon C."/>
            <person name="Castanera R."/>
            <person name="Culley D.E."/>
            <person name="Daum C."/>
            <person name="Ezra D."/>
            <person name="Gonzalez J.B."/>
            <person name="Henrissat B."/>
            <person name="Kuo A."/>
            <person name="Liang C."/>
            <person name="Lipzen A."/>
            <person name="Lutzoni F."/>
            <person name="Magnuson J."/>
            <person name="Mondo S."/>
            <person name="Nolan M."/>
            <person name="Ohm R."/>
            <person name="Pangilinan J."/>
            <person name="Park H.-J."/>
            <person name="Ramirez L."/>
            <person name="Alfaro M."/>
            <person name="Sun H."/>
            <person name="Tritt A."/>
            <person name="Yoshinaga Y."/>
            <person name="Zwiers L.-H."/>
            <person name="Turgeon B.G."/>
            <person name="Goodwin S.B."/>
            <person name="Spatafora J.W."/>
            <person name="Crous P.W."/>
            <person name="Grigoriev I.V."/>
        </authorList>
    </citation>
    <scope>NUCLEOTIDE SEQUENCE</scope>
    <source>
        <strain evidence="2">IPT5</strain>
    </source>
</reference>